<keyword evidence="2" id="KW-1185">Reference proteome</keyword>
<sequence>MASAFPLDCSPVSGLSCRNLSLVPALSLSLSTFAVPYKLLQFIVMATAHVSFDQFCNAYSTRSHSSDYPNC</sequence>
<proteinExistence type="predicted"/>
<evidence type="ECO:0000313" key="1">
    <source>
        <dbReference type="EMBL" id="KAL3316163.1"/>
    </source>
</evidence>
<accession>A0ABD2Q9C7</accession>
<organism evidence="1 2">
    <name type="scientific">Cichlidogyrus casuarinus</name>
    <dbReference type="NCBI Taxonomy" id="1844966"/>
    <lineage>
        <taxon>Eukaryota</taxon>
        <taxon>Metazoa</taxon>
        <taxon>Spiralia</taxon>
        <taxon>Lophotrochozoa</taxon>
        <taxon>Platyhelminthes</taxon>
        <taxon>Monogenea</taxon>
        <taxon>Monopisthocotylea</taxon>
        <taxon>Dactylogyridea</taxon>
        <taxon>Ancyrocephalidae</taxon>
        <taxon>Cichlidogyrus</taxon>
    </lineage>
</organism>
<dbReference type="AlphaFoldDB" id="A0ABD2Q9C7"/>
<evidence type="ECO:0000313" key="2">
    <source>
        <dbReference type="Proteomes" id="UP001626550"/>
    </source>
</evidence>
<name>A0ABD2Q9C7_9PLAT</name>
<dbReference type="Proteomes" id="UP001626550">
    <property type="component" value="Unassembled WGS sequence"/>
</dbReference>
<protein>
    <submittedName>
        <fullName evidence="1">Uncharacterized protein</fullName>
    </submittedName>
</protein>
<reference evidence="1 2" key="1">
    <citation type="submission" date="2024-11" db="EMBL/GenBank/DDBJ databases">
        <title>Adaptive evolution of stress response genes in parasites aligns with host niche diversity.</title>
        <authorList>
            <person name="Hahn C."/>
            <person name="Resl P."/>
        </authorList>
    </citation>
    <scope>NUCLEOTIDE SEQUENCE [LARGE SCALE GENOMIC DNA]</scope>
    <source>
        <strain evidence="1">EGGRZ-B1_66</strain>
        <tissue evidence="1">Body</tissue>
    </source>
</reference>
<dbReference type="EMBL" id="JBJKFK010000588">
    <property type="protein sequence ID" value="KAL3316163.1"/>
    <property type="molecule type" value="Genomic_DNA"/>
</dbReference>
<gene>
    <name evidence="1" type="ORF">Ciccas_005191</name>
</gene>
<comment type="caution">
    <text evidence="1">The sequence shown here is derived from an EMBL/GenBank/DDBJ whole genome shotgun (WGS) entry which is preliminary data.</text>
</comment>